<feature type="transmembrane region" description="Helical" evidence="1">
    <location>
        <begin position="78"/>
        <end position="99"/>
    </location>
</feature>
<accession>A0A0P0YWU9</accession>
<organism evidence="2">
    <name type="scientific">Aureimonas altamirensis</name>
    <dbReference type="NCBI Taxonomy" id="370622"/>
    <lineage>
        <taxon>Bacteria</taxon>
        <taxon>Pseudomonadati</taxon>
        <taxon>Pseudomonadota</taxon>
        <taxon>Alphaproteobacteria</taxon>
        <taxon>Hyphomicrobiales</taxon>
        <taxon>Aurantimonadaceae</taxon>
        <taxon>Aureimonas</taxon>
    </lineage>
</organism>
<dbReference type="RefSeq" id="WP_060600360.1">
    <property type="nucleotide sequence ID" value="NZ_BBWQ01000001.1"/>
</dbReference>
<evidence type="ECO:0000256" key="1">
    <source>
        <dbReference type="SAM" id="Phobius"/>
    </source>
</evidence>
<dbReference type="AlphaFoldDB" id="A0A0P0YWU9"/>
<proteinExistence type="predicted"/>
<name>A0A0P0YWU9_9HYPH</name>
<sequence>MISLGTIIYALVALAGGAWGAKLAKANVTHGLLAVAASMIVGLGLQLMGQSIIVIGAAQVVVTLLVAIALGMNFRQAAIVLVVSQVLSFVVAFLINFFLGLESSLTRSEAPRS</sequence>
<dbReference type="EMBL" id="LC066370">
    <property type="protein sequence ID" value="BAT25864.1"/>
    <property type="molecule type" value="Genomic_DNA"/>
</dbReference>
<protein>
    <submittedName>
        <fullName evidence="2">Uncharacterized protein</fullName>
    </submittedName>
</protein>
<keyword evidence="1" id="KW-1133">Transmembrane helix</keyword>
<keyword evidence="1" id="KW-0812">Transmembrane</keyword>
<feature type="transmembrane region" description="Helical" evidence="1">
    <location>
        <begin position="30"/>
        <end position="47"/>
    </location>
</feature>
<evidence type="ECO:0000313" key="2">
    <source>
        <dbReference type="EMBL" id="BAT25864.1"/>
    </source>
</evidence>
<reference evidence="2" key="1">
    <citation type="journal article" date="2015" name="Proc. Natl. Acad. Sci. U.S.A.">
        <title>Bacterial clade with the ribosomal RNA operon on a small plasmid rather than the chromosome.</title>
        <authorList>
            <person name="Anda M."/>
            <person name="Ohtsubo Y."/>
            <person name="Okubo T."/>
            <person name="Sugawara M."/>
            <person name="Nagata Y."/>
            <person name="Tsuda M."/>
            <person name="Minamisawa K."/>
            <person name="Mitsui H."/>
        </authorList>
    </citation>
    <scope>NUCLEOTIDE SEQUENCE</scope>
    <source>
        <strain evidence="2">DSM 21988</strain>
    </source>
</reference>
<feature type="transmembrane region" description="Helical" evidence="1">
    <location>
        <begin position="52"/>
        <end position="72"/>
    </location>
</feature>
<keyword evidence="1" id="KW-0472">Membrane</keyword>